<organism evidence="2 3">
    <name type="scientific">Aciduricibacillus chroicocephali</name>
    <dbReference type="NCBI Taxonomy" id="3054939"/>
    <lineage>
        <taxon>Bacteria</taxon>
        <taxon>Bacillati</taxon>
        <taxon>Bacillota</taxon>
        <taxon>Bacilli</taxon>
        <taxon>Bacillales</taxon>
        <taxon>Bacillaceae</taxon>
        <taxon>Aciduricibacillus</taxon>
    </lineage>
</organism>
<evidence type="ECO:0000313" key="3">
    <source>
        <dbReference type="Proteomes" id="UP001180087"/>
    </source>
</evidence>
<accession>A0ABY9KVJ6</accession>
<feature type="transmembrane region" description="Helical" evidence="1">
    <location>
        <begin position="89"/>
        <end position="112"/>
    </location>
</feature>
<keyword evidence="1" id="KW-1133">Transmembrane helix</keyword>
<dbReference type="EMBL" id="CP129113">
    <property type="protein sequence ID" value="WLV24287.1"/>
    <property type="molecule type" value="Genomic_DNA"/>
</dbReference>
<feature type="transmembrane region" description="Helical" evidence="1">
    <location>
        <begin position="124"/>
        <end position="148"/>
    </location>
</feature>
<reference evidence="2" key="1">
    <citation type="submission" date="2023-06" db="EMBL/GenBank/DDBJ databases">
        <title>A Treasure from Seagulls: Isolation and Description of Aciduricobacillus qingdaonensis gen. nov., sp. nov., a Rare Obligately Uric Acid-utilizing Member in the Family Bacillaceae.</title>
        <authorList>
            <person name="Liu W."/>
            <person name="Wang B."/>
        </authorList>
    </citation>
    <scope>NUCLEOTIDE SEQUENCE</scope>
    <source>
        <strain evidence="2">44XB</strain>
    </source>
</reference>
<protein>
    <submittedName>
        <fullName evidence="2">Uncharacterized protein</fullName>
    </submittedName>
</protein>
<feature type="transmembrane region" description="Helical" evidence="1">
    <location>
        <begin position="21"/>
        <end position="44"/>
    </location>
</feature>
<name>A0ABY9KVJ6_9BACI</name>
<evidence type="ECO:0000256" key="1">
    <source>
        <dbReference type="SAM" id="Phobius"/>
    </source>
</evidence>
<evidence type="ECO:0000313" key="2">
    <source>
        <dbReference type="EMBL" id="WLV24287.1"/>
    </source>
</evidence>
<keyword evidence="3" id="KW-1185">Reference proteome</keyword>
<proteinExistence type="predicted"/>
<sequence>MLEKDYEVLRGPFLSGRQRPDGLAGTMLLAIPLQVLMLFCVYVVAADETIYPYKDALFKLHFIITAAIMGMSVLMVFSKVHLKFQKIQYALSIAVTQNLFCITPYLIFLFLVGGMGISIEELRWIMWLSIGIGLMIFVAVCIRFYFLLKAGKYRKGSDRDYVRSRLEGTSFKGIAIVGGTEIVFIMQYVLRNSSSDLNSLMIASLAIVIAYVTVFILPEQLVILYCKSRFSSFSFDRRGELYPIGFDEKYGKRKKKVKV</sequence>
<dbReference type="Proteomes" id="UP001180087">
    <property type="component" value="Chromosome"/>
</dbReference>
<gene>
    <name evidence="2" type="ORF">QR721_11665</name>
</gene>
<keyword evidence="1" id="KW-0472">Membrane</keyword>
<dbReference type="RefSeq" id="WP_348027156.1">
    <property type="nucleotide sequence ID" value="NZ_CP129113.1"/>
</dbReference>
<feature type="transmembrane region" description="Helical" evidence="1">
    <location>
        <begin position="169"/>
        <end position="190"/>
    </location>
</feature>
<feature type="transmembrane region" description="Helical" evidence="1">
    <location>
        <begin position="202"/>
        <end position="226"/>
    </location>
</feature>
<keyword evidence="1" id="KW-0812">Transmembrane</keyword>
<feature type="transmembrane region" description="Helical" evidence="1">
    <location>
        <begin position="56"/>
        <end position="77"/>
    </location>
</feature>